<accession>L7VU80</accession>
<dbReference type="EMBL" id="JX649911">
    <property type="protein sequence ID" value="AGC72762.1"/>
    <property type="molecule type" value="Genomic_DNA"/>
</dbReference>
<feature type="transmembrane region" description="Helical" evidence="1">
    <location>
        <begin position="12"/>
        <end position="34"/>
    </location>
</feature>
<reference evidence="2" key="1">
    <citation type="submission" date="2012-09" db="EMBL/GenBank/DDBJ databases">
        <title>Metagenomic Characterization of a Microbial Community in Wastewater Detects High Levels of Antibiotic Resistance.</title>
        <authorList>
            <person name="Abrams M."/>
            <person name="Caldwell A."/>
            <person name="Vandaei E."/>
            <person name="Lee W."/>
            <person name="Perrott J."/>
            <person name="Khan S.Y."/>
            <person name="Ta J."/>
            <person name="Romero D."/>
            <person name="Nguyen V."/>
            <person name="Pourmand N."/>
            <person name="Ouverney C.C."/>
        </authorList>
    </citation>
    <scope>NUCLEOTIDE SEQUENCE</scope>
</reference>
<dbReference type="AlphaFoldDB" id="L7VU80"/>
<keyword evidence="1" id="KW-0472">Membrane</keyword>
<sequence length="50" mass="5513">MSGAWTICGIWAGVFFALVGITIGVVSALLVTHVPKIGEWVDRRSDWWLP</sequence>
<proteinExistence type="predicted"/>
<name>L7VU80_9BACT</name>
<keyword evidence="1" id="KW-1133">Transmembrane helix</keyword>
<evidence type="ECO:0000256" key="1">
    <source>
        <dbReference type="SAM" id="Phobius"/>
    </source>
</evidence>
<protein>
    <submittedName>
        <fullName evidence="2">Uncharacterized protein</fullName>
    </submittedName>
</protein>
<keyword evidence="1" id="KW-0812">Transmembrane</keyword>
<evidence type="ECO:0000313" key="2">
    <source>
        <dbReference type="EMBL" id="AGC72762.1"/>
    </source>
</evidence>
<organism evidence="2">
    <name type="scientific">uncultured bacterium A1Q1_fos_2101</name>
    <dbReference type="NCBI Taxonomy" id="1256561"/>
    <lineage>
        <taxon>Bacteria</taxon>
        <taxon>environmental samples</taxon>
    </lineage>
</organism>